<feature type="chain" id="PRO_5037938627" evidence="2">
    <location>
        <begin position="18"/>
        <end position="291"/>
    </location>
</feature>
<dbReference type="AlphaFoldDB" id="A0A914BGQ0"/>
<dbReference type="PANTHER" id="PTHR43313">
    <property type="entry name" value="SHORT-CHAIN DEHYDROGENASE/REDUCTASE FAMILY 9C"/>
    <property type="match status" value="1"/>
</dbReference>
<dbReference type="GeneID" id="119743028"/>
<name>A0A914BGQ0_PATMI</name>
<dbReference type="GO" id="GO:0016491">
    <property type="term" value="F:oxidoreductase activity"/>
    <property type="evidence" value="ECO:0007669"/>
    <property type="project" value="TreeGrafter"/>
</dbReference>
<keyword evidence="1" id="KW-0812">Transmembrane</keyword>
<evidence type="ECO:0000313" key="4">
    <source>
        <dbReference type="Proteomes" id="UP000887568"/>
    </source>
</evidence>
<proteinExistence type="predicted"/>
<reference evidence="3" key="1">
    <citation type="submission" date="2022-11" db="UniProtKB">
        <authorList>
            <consortium name="EnsemblMetazoa"/>
        </authorList>
    </citation>
    <scope>IDENTIFICATION</scope>
</reference>
<dbReference type="RefSeq" id="XP_038075269.1">
    <property type="nucleotide sequence ID" value="XM_038219341.1"/>
</dbReference>
<dbReference type="SUPFAM" id="SSF51735">
    <property type="entry name" value="NAD(P)-binding Rossmann-fold domains"/>
    <property type="match status" value="1"/>
</dbReference>
<accession>A0A914BGQ0</accession>
<dbReference type="EnsemblMetazoa" id="XM_038219341.1">
    <property type="protein sequence ID" value="XP_038075269.1"/>
    <property type="gene ID" value="LOC119743028"/>
</dbReference>
<dbReference type="InterPro" id="IPR036291">
    <property type="entry name" value="NAD(P)-bd_dom_sf"/>
</dbReference>
<keyword evidence="4" id="KW-1185">Reference proteome</keyword>
<organism evidence="3 4">
    <name type="scientific">Patiria miniata</name>
    <name type="common">Bat star</name>
    <name type="synonym">Asterina miniata</name>
    <dbReference type="NCBI Taxonomy" id="46514"/>
    <lineage>
        <taxon>Eukaryota</taxon>
        <taxon>Metazoa</taxon>
        <taxon>Echinodermata</taxon>
        <taxon>Eleutherozoa</taxon>
        <taxon>Asterozoa</taxon>
        <taxon>Asteroidea</taxon>
        <taxon>Valvatacea</taxon>
        <taxon>Valvatida</taxon>
        <taxon>Asterinidae</taxon>
        <taxon>Patiria</taxon>
    </lineage>
</organism>
<evidence type="ECO:0000313" key="3">
    <source>
        <dbReference type="EnsemblMetazoa" id="XP_038075269.1"/>
    </source>
</evidence>
<dbReference type="Pfam" id="PF00106">
    <property type="entry name" value="adh_short"/>
    <property type="match status" value="2"/>
</dbReference>
<protein>
    <submittedName>
        <fullName evidence="3">Uncharacterized protein</fullName>
    </submittedName>
</protein>
<dbReference type="GO" id="GO:0008202">
    <property type="term" value="P:steroid metabolic process"/>
    <property type="evidence" value="ECO:0007669"/>
    <property type="project" value="TreeGrafter"/>
</dbReference>
<keyword evidence="1" id="KW-0472">Membrane</keyword>
<evidence type="ECO:0000256" key="1">
    <source>
        <dbReference type="SAM" id="Phobius"/>
    </source>
</evidence>
<dbReference type="OrthoDB" id="6418310at2759"/>
<keyword evidence="1" id="KW-1133">Transmembrane helix</keyword>
<feature type="transmembrane region" description="Helical" evidence="1">
    <location>
        <begin position="29"/>
        <end position="44"/>
    </location>
</feature>
<dbReference type="PRINTS" id="PR00081">
    <property type="entry name" value="GDHRDH"/>
</dbReference>
<dbReference type="Proteomes" id="UP000887568">
    <property type="component" value="Unplaced"/>
</dbReference>
<evidence type="ECO:0000256" key="2">
    <source>
        <dbReference type="SAM" id="SignalP"/>
    </source>
</evidence>
<dbReference type="Gene3D" id="3.40.50.720">
    <property type="entry name" value="NAD(P)-binding Rossmann-like Domain"/>
    <property type="match status" value="2"/>
</dbReference>
<sequence length="291" mass="31999">MMSKLLLLPTCLALLLATAWFTWELSVRDVFIGLVLAVAFLAYLRRRAGAALLPAQGKFVFITGCDSGFGHATAKYLDALGIQVFAGCLFPDGEGASLLSADCSDKLRVIPLDVTKQETVDAAMATIMQSTGDEGYFYMPVFGAYGISKAAAEMFSNVLRLEMKKWGIKVITIHPGGFKTGLLSTNSSFQQKCYEQLTPELKKYYTPEYFHRFLDNMDTGPTLPTDLTPVCSAVTRGLLERVPSTNYRCGMLANTMVRSVQWLPTALFEYLVCNGEFNKAPTLNPDGTKKD</sequence>
<dbReference type="InterPro" id="IPR002347">
    <property type="entry name" value="SDR_fam"/>
</dbReference>
<dbReference type="PANTHER" id="PTHR43313:SF50">
    <property type="entry name" value="GH26015P"/>
    <property type="match status" value="1"/>
</dbReference>
<keyword evidence="2" id="KW-0732">Signal</keyword>
<feature type="signal peptide" evidence="2">
    <location>
        <begin position="1"/>
        <end position="17"/>
    </location>
</feature>